<comment type="caution">
    <text evidence="1">The sequence shown here is derived from an EMBL/GenBank/DDBJ whole genome shotgun (WGS) entry which is preliminary data.</text>
</comment>
<name>A0ABV5J1X2_9ACTN</name>
<proteinExistence type="predicted"/>
<protein>
    <submittedName>
        <fullName evidence="1">Uncharacterized protein</fullName>
    </submittedName>
</protein>
<evidence type="ECO:0000313" key="1">
    <source>
        <dbReference type="EMBL" id="MFB9209999.1"/>
    </source>
</evidence>
<dbReference type="RefSeq" id="WP_189651517.1">
    <property type="nucleotide sequence ID" value="NZ_BMRC01000020.1"/>
</dbReference>
<gene>
    <name evidence="1" type="ORF">ACFFV7_53055</name>
</gene>
<sequence length="178" mass="19410">MSVPAFLVSMNALRISEQQRVDAQQARTASDRAGRRDFALRVTVEPGEVDIADPLMTGGTITVKNGNALPTTVQIHVELSDNNVVQGPAHYATFDAPACSQVVYRMRHDEERTRTFDDADGRTTLVVVVNPLDPHSRFWSPGLGAEPVTTSEVTRLSTADSLSVSDFSSTSRYLPTCM</sequence>
<organism evidence="1 2">
    <name type="scientific">Nonomuraea spiralis</name>
    <dbReference type="NCBI Taxonomy" id="46182"/>
    <lineage>
        <taxon>Bacteria</taxon>
        <taxon>Bacillati</taxon>
        <taxon>Actinomycetota</taxon>
        <taxon>Actinomycetes</taxon>
        <taxon>Streptosporangiales</taxon>
        <taxon>Streptosporangiaceae</taxon>
        <taxon>Nonomuraea</taxon>
    </lineage>
</organism>
<dbReference type="EMBL" id="JBHMEI010000109">
    <property type="protein sequence ID" value="MFB9209999.1"/>
    <property type="molecule type" value="Genomic_DNA"/>
</dbReference>
<keyword evidence="2" id="KW-1185">Reference proteome</keyword>
<dbReference type="Proteomes" id="UP001589647">
    <property type="component" value="Unassembled WGS sequence"/>
</dbReference>
<accession>A0ABV5J1X2</accession>
<reference evidence="1 2" key="1">
    <citation type="submission" date="2024-09" db="EMBL/GenBank/DDBJ databases">
        <authorList>
            <person name="Sun Q."/>
            <person name="Mori K."/>
        </authorList>
    </citation>
    <scope>NUCLEOTIDE SEQUENCE [LARGE SCALE GENOMIC DNA]</scope>
    <source>
        <strain evidence="1 2">CCM 3426</strain>
    </source>
</reference>
<evidence type="ECO:0000313" key="2">
    <source>
        <dbReference type="Proteomes" id="UP001589647"/>
    </source>
</evidence>